<evidence type="ECO:0000259" key="1">
    <source>
        <dbReference type="Pfam" id="PF09722"/>
    </source>
</evidence>
<organism evidence="3 4">
    <name type="scientific">Candidatus Opimibacter skivensis</name>
    <dbReference type="NCBI Taxonomy" id="2982028"/>
    <lineage>
        <taxon>Bacteria</taxon>
        <taxon>Pseudomonadati</taxon>
        <taxon>Bacteroidota</taxon>
        <taxon>Saprospiria</taxon>
        <taxon>Saprospirales</taxon>
        <taxon>Saprospiraceae</taxon>
        <taxon>Candidatus Opimibacter</taxon>
    </lineage>
</organism>
<protein>
    <submittedName>
        <fullName evidence="3">DUF2384 domain-containing protein</fullName>
    </submittedName>
</protein>
<dbReference type="Pfam" id="PF09722">
    <property type="entry name" value="Xre_MbcA_ParS_C"/>
    <property type="match status" value="1"/>
</dbReference>
<feature type="domain" description="Antitoxin Xre-like helix-turn-helix" evidence="2">
    <location>
        <begin position="27"/>
        <end position="87"/>
    </location>
</feature>
<accession>A0A9D7XLA2</accession>
<dbReference type="AlphaFoldDB" id="A0A9D7XLA2"/>
<dbReference type="GO" id="GO:0003677">
    <property type="term" value="F:DNA binding"/>
    <property type="evidence" value="ECO:0007669"/>
    <property type="project" value="InterPro"/>
</dbReference>
<dbReference type="Proteomes" id="UP000808337">
    <property type="component" value="Unassembled WGS sequence"/>
</dbReference>
<comment type="caution">
    <text evidence="3">The sequence shown here is derived from an EMBL/GenBank/DDBJ whole genome shotgun (WGS) entry which is preliminary data.</text>
</comment>
<dbReference type="EMBL" id="JADKGY010000001">
    <property type="protein sequence ID" value="MBK9980904.1"/>
    <property type="molecule type" value="Genomic_DNA"/>
</dbReference>
<name>A0A9D7XLA2_9BACT</name>
<dbReference type="Pfam" id="PF20432">
    <property type="entry name" value="Xre-like-HTH"/>
    <property type="match status" value="1"/>
</dbReference>
<reference evidence="3 4" key="1">
    <citation type="submission" date="2020-10" db="EMBL/GenBank/DDBJ databases">
        <title>Connecting structure to function with the recovery of over 1000 high-quality activated sludge metagenome-assembled genomes encoding full-length rRNA genes using long-read sequencing.</title>
        <authorList>
            <person name="Singleton C.M."/>
            <person name="Petriglieri F."/>
            <person name="Kristensen J.M."/>
            <person name="Kirkegaard R.H."/>
            <person name="Michaelsen T.Y."/>
            <person name="Andersen M.H."/>
            <person name="Karst S.M."/>
            <person name="Dueholm M.S."/>
            <person name="Nielsen P.H."/>
            <person name="Albertsen M."/>
        </authorList>
    </citation>
    <scope>NUCLEOTIDE SEQUENCE [LARGE SCALE GENOMIC DNA]</scope>
    <source>
        <strain evidence="3">Ribe_18-Q3-R11-54_MAXAC.273</strain>
    </source>
</reference>
<feature type="domain" description="Antitoxin Xre/MbcA/ParS-like toxin-binding" evidence="1">
    <location>
        <begin position="94"/>
        <end position="142"/>
    </location>
</feature>
<evidence type="ECO:0000313" key="4">
    <source>
        <dbReference type="Proteomes" id="UP000808337"/>
    </source>
</evidence>
<evidence type="ECO:0000313" key="3">
    <source>
        <dbReference type="EMBL" id="MBK9980904.1"/>
    </source>
</evidence>
<dbReference type="NCBIfam" id="TIGR02293">
    <property type="entry name" value="TAS_TIGR02293"/>
    <property type="match status" value="1"/>
</dbReference>
<evidence type="ECO:0000259" key="2">
    <source>
        <dbReference type="Pfam" id="PF20432"/>
    </source>
</evidence>
<proteinExistence type="predicted"/>
<sequence>MASDTPSYILDPAVPYGAIDDKNGLNLIDIIRSGIQFRTFWRFAHTIPFSLNEWSSFLHVSERTLQRYQSEQKTFDPMLSEKILQIALLFKRGIEVWGDSDKFHTWLDTDSIALGNLKPKSLLDSSIGIQMLNDELGRIEYGILA</sequence>
<dbReference type="InterPro" id="IPR011979">
    <property type="entry name" value="Antitox_Xre"/>
</dbReference>
<gene>
    <name evidence="3" type="ORF">IPP15_00525</name>
</gene>
<dbReference type="InterPro" id="IPR024467">
    <property type="entry name" value="Xre/MbcA/ParS-like_toxin-bd"/>
</dbReference>
<dbReference type="InterPro" id="IPR046847">
    <property type="entry name" value="Xre-like_HTH"/>
</dbReference>